<reference evidence="1 2" key="1">
    <citation type="submission" date="2018-06" db="EMBL/GenBank/DDBJ databases">
        <authorList>
            <consortium name="Pathogen Informatics"/>
            <person name="Doyle S."/>
        </authorList>
    </citation>
    <scope>NUCLEOTIDE SEQUENCE [LARGE SCALE GENOMIC DNA]</scope>
    <source>
        <strain evidence="1 2">NCTC13043</strain>
    </source>
</reference>
<dbReference type="InterPro" id="IPR032675">
    <property type="entry name" value="LRR_dom_sf"/>
</dbReference>
<accession>A0A379EY35</accession>
<dbReference type="Proteomes" id="UP000254235">
    <property type="component" value="Unassembled WGS sequence"/>
</dbReference>
<dbReference type="EMBL" id="UGTP01000001">
    <property type="protein sequence ID" value="SUC11222.1"/>
    <property type="molecule type" value="Genomic_DNA"/>
</dbReference>
<dbReference type="Gene3D" id="3.80.10.10">
    <property type="entry name" value="Ribonuclease Inhibitor"/>
    <property type="match status" value="1"/>
</dbReference>
<dbReference type="RefSeq" id="WP_115082625.1">
    <property type="nucleotide sequence ID" value="NZ_UGTP01000001.1"/>
</dbReference>
<evidence type="ECO:0000313" key="2">
    <source>
        <dbReference type="Proteomes" id="UP000254235"/>
    </source>
</evidence>
<dbReference type="InterPro" id="IPR011889">
    <property type="entry name" value="Liste_lipo_26"/>
</dbReference>
<gene>
    <name evidence="1" type="ORF">NCTC13043_00065</name>
</gene>
<dbReference type="NCBIfam" id="TIGR02167">
    <property type="entry name" value="Liste_lipo_26"/>
    <property type="match status" value="4"/>
</dbReference>
<proteinExistence type="predicted"/>
<sequence>MKKQLINRTFVAIAAFTVMLLFSITIKAQTKEAYAVMDTTVKRLSFFYNSNKDLYTKDIVYTLPNSTTDYPEWCLEYKRKEITTAIFDSSMKDYYPGSTRLWFDGFEKLTKIEGIKNLNTDNVTNMGGMFSGCKLLTTLDVSDFKTQNVIYMDYMFDGCELLKIIDVSNFDTKSVTNMSFMFYGCKALETIDVSNFNTQLVTDMSDMFHNCELLTTIYCNSVWDCEASICMFQDCKQLKGGENGNVVYDENKIDIEMANPTTGYFTRKKPSGIEFQRIENKRLHRDIYTLQGTRLNNIPEHSAQGIYIINGKKVVKR</sequence>
<organism evidence="1 2">
    <name type="scientific">Prevotella pallens</name>
    <dbReference type="NCBI Taxonomy" id="60133"/>
    <lineage>
        <taxon>Bacteria</taxon>
        <taxon>Pseudomonadati</taxon>
        <taxon>Bacteroidota</taxon>
        <taxon>Bacteroidia</taxon>
        <taxon>Bacteroidales</taxon>
        <taxon>Prevotellaceae</taxon>
        <taxon>Prevotella</taxon>
    </lineage>
</organism>
<dbReference type="AlphaFoldDB" id="A0A379EY35"/>
<dbReference type="GeneID" id="78569816"/>
<dbReference type="Pfam" id="PF03382">
    <property type="entry name" value="DUF285"/>
    <property type="match status" value="1"/>
</dbReference>
<dbReference type="SUPFAM" id="SSF52058">
    <property type="entry name" value="L domain-like"/>
    <property type="match status" value="1"/>
</dbReference>
<dbReference type="InterPro" id="IPR005046">
    <property type="entry name" value="DUF285"/>
</dbReference>
<evidence type="ECO:0000313" key="1">
    <source>
        <dbReference type="EMBL" id="SUC11222.1"/>
    </source>
</evidence>
<name>A0A379EY35_9BACT</name>
<dbReference type="OrthoDB" id="1081070at2"/>
<protein>
    <submittedName>
        <fullName evidence="1">Bacterial surface protein 26-residue repeat</fullName>
    </submittedName>
</protein>